<proteinExistence type="predicted"/>
<reference evidence="3" key="2">
    <citation type="submission" date="2020-09" db="EMBL/GenBank/DDBJ databases">
        <authorList>
            <person name="Sun Q."/>
            <person name="Zhou Y."/>
        </authorList>
    </citation>
    <scope>NUCLEOTIDE SEQUENCE</scope>
    <source>
        <strain evidence="3">CGMCC 1.15152</strain>
    </source>
</reference>
<keyword evidence="1" id="KW-0472">Membrane</keyword>
<dbReference type="InterPro" id="IPR052529">
    <property type="entry name" value="Bact_Transport_Assoc"/>
</dbReference>
<dbReference type="Pfam" id="PF04235">
    <property type="entry name" value="DUF418"/>
    <property type="match status" value="1"/>
</dbReference>
<dbReference type="AlphaFoldDB" id="A0A916Y4I4"/>
<keyword evidence="4" id="KW-1185">Reference proteome</keyword>
<feature type="transmembrane region" description="Helical" evidence="1">
    <location>
        <begin position="284"/>
        <end position="310"/>
    </location>
</feature>
<name>A0A916Y4I4_9MICO</name>
<dbReference type="Proteomes" id="UP000633205">
    <property type="component" value="Unassembled WGS sequence"/>
</dbReference>
<keyword evidence="1" id="KW-0812">Transmembrane</keyword>
<dbReference type="PANTHER" id="PTHR30590">
    <property type="entry name" value="INNER MEMBRANE PROTEIN"/>
    <property type="match status" value="1"/>
</dbReference>
<evidence type="ECO:0000313" key="3">
    <source>
        <dbReference type="EMBL" id="GGD30657.1"/>
    </source>
</evidence>
<dbReference type="InterPro" id="IPR007349">
    <property type="entry name" value="DUF418"/>
</dbReference>
<feature type="transmembrane region" description="Helical" evidence="1">
    <location>
        <begin position="331"/>
        <end position="350"/>
    </location>
</feature>
<dbReference type="EMBL" id="BMHO01000001">
    <property type="protein sequence ID" value="GGD30657.1"/>
    <property type="molecule type" value="Genomic_DNA"/>
</dbReference>
<evidence type="ECO:0000256" key="1">
    <source>
        <dbReference type="SAM" id="Phobius"/>
    </source>
</evidence>
<feature type="transmembrane region" description="Helical" evidence="1">
    <location>
        <begin position="20"/>
        <end position="38"/>
    </location>
</feature>
<sequence length="407" mass="43742">MTDHNATLSRTSRALAPDVSRGLMLLLIAAANVSWFLWGRESALTGAHLVDGSALDKAVQILMMVTVDGRAYPLFGFLFGYGMVQFVRSRMARGVTYPQTRRMLRQRHWWMIVIGALHAALLFLGDIVAAYGIVGLLLVWLFFDRRDKTLWVWVWVITGVWTLFALFGAFGGVMTNLFAPEMAESGAAYAPDIQGMTAGEESYVASIVGRLAMWSMGGITQGLITTVPICILLAWLAARRGVLEDPSAHRRLLRAVAWIGIPVGWLGGLPAALTHVGAIGLPSWTFSGLTTITGAASALGYVAVFALLAARWQEAPPAPVRAIAAVGKRSLTFYLFQSLIFAPLFSAWGFGLGGTAGTALAVGIAVIVWIVSVPIAALLERRGVRGPAEAMLRRLTYAGVGNEENPG</sequence>
<accession>A0A916Y4I4</accession>
<reference evidence="3" key="1">
    <citation type="journal article" date="2014" name="Int. J. Syst. Evol. Microbiol.">
        <title>Complete genome sequence of Corynebacterium casei LMG S-19264T (=DSM 44701T), isolated from a smear-ripened cheese.</title>
        <authorList>
            <consortium name="US DOE Joint Genome Institute (JGI-PGF)"/>
            <person name="Walter F."/>
            <person name="Albersmeier A."/>
            <person name="Kalinowski J."/>
            <person name="Ruckert C."/>
        </authorList>
    </citation>
    <scope>NUCLEOTIDE SEQUENCE</scope>
    <source>
        <strain evidence="3">CGMCC 1.15152</strain>
    </source>
</reference>
<gene>
    <name evidence="3" type="ORF">GCM10010915_08700</name>
</gene>
<feature type="transmembrane region" description="Helical" evidence="1">
    <location>
        <begin position="256"/>
        <end position="278"/>
    </location>
</feature>
<keyword evidence="1" id="KW-1133">Transmembrane helix</keyword>
<dbReference type="PANTHER" id="PTHR30590:SF2">
    <property type="entry name" value="INNER MEMBRANE PROTEIN"/>
    <property type="match status" value="1"/>
</dbReference>
<feature type="domain" description="DUF418" evidence="2">
    <location>
        <begin position="237"/>
        <end position="398"/>
    </location>
</feature>
<evidence type="ECO:0000313" key="4">
    <source>
        <dbReference type="Proteomes" id="UP000633205"/>
    </source>
</evidence>
<feature type="transmembrane region" description="Helical" evidence="1">
    <location>
        <begin position="110"/>
        <end position="143"/>
    </location>
</feature>
<protein>
    <recommendedName>
        <fullName evidence="2">DUF418 domain-containing protein</fullName>
    </recommendedName>
</protein>
<evidence type="ECO:0000259" key="2">
    <source>
        <dbReference type="Pfam" id="PF04235"/>
    </source>
</evidence>
<organism evidence="3 4">
    <name type="scientific">Microbacterium faecale</name>
    <dbReference type="NCBI Taxonomy" id="1804630"/>
    <lineage>
        <taxon>Bacteria</taxon>
        <taxon>Bacillati</taxon>
        <taxon>Actinomycetota</taxon>
        <taxon>Actinomycetes</taxon>
        <taxon>Micrococcales</taxon>
        <taxon>Microbacteriaceae</taxon>
        <taxon>Microbacterium</taxon>
    </lineage>
</organism>
<feature type="transmembrane region" description="Helical" evidence="1">
    <location>
        <begin position="211"/>
        <end position="236"/>
    </location>
</feature>
<dbReference type="RefSeq" id="WP_188711066.1">
    <property type="nucleotide sequence ID" value="NZ_BMHO01000001.1"/>
</dbReference>
<feature type="transmembrane region" description="Helical" evidence="1">
    <location>
        <begin position="150"/>
        <end position="173"/>
    </location>
</feature>
<feature type="transmembrane region" description="Helical" evidence="1">
    <location>
        <begin position="356"/>
        <end position="379"/>
    </location>
</feature>
<comment type="caution">
    <text evidence="3">The sequence shown here is derived from an EMBL/GenBank/DDBJ whole genome shotgun (WGS) entry which is preliminary data.</text>
</comment>